<dbReference type="InterPro" id="IPR000055">
    <property type="entry name" value="Restrct_endonuc_typeI_TRD"/>
</dbReference>
<feature type="domain" description="Type I restriction modification DNA specificity" evidence="5">
    <location>
        <begin position="14"/>
        <end position="160"/>
    </location>
</feature>
<keyword evidence="2" id="KW-0680">Restriction system</keyword>
<comment type="similarity">
    <text evidence="1">Belongs to the type-I restriction system S methylase family.</text>
</comment>
<sequence>MSEAIERYQVNNITKISLKEVTEHFKGKAVSKLSSEGNISVVNLSDMLEIGINYDGLKKIEADADSVQRYLLQEGDVLIASKGTVKKTAIFHEQDYPVIASANITVLRPIADIAGGYIKLFLDSKLGQELLEETNTGKNVMNLNTQKIVSIEIPKLPALKQAYLLQRYEQGLRDYKRKMTRAQQEWQHIRDEVEKNLF</sequence>
<dbReference type="InterPro" id="IPR052021">
    <property type="entry name" value="Type-I_RS_S_subunit"/>
</dbReference>
<dbReference type="GO" id="GO:0003677">
    <property type="term" value="F:DNA binding"/>
    <property type="evidence" value="ECO:0007669"/>
    <property type="project" value="UniProtKB-KW"/>
</dbReference>
<accession>A0A1G9I6L6</accession>
<evidence type="ECO:0000313" key="6">
    <source>
        <dbReference type="EMBL" id="SDL20887.1"/>
    </source>
</evidence>
<feature type="coiled-coil region" evidence="4">
    <location>
        <begin position="165"/>
        <end position="192"/>
    </location>
</feature>
<dbReference type="OrthoDB" id="9814572at2"/>
<dbReference type="Gene3D" id="3.90.220.20">
    <property type="entry name" value="DNA methylase specificity domains"/>
    <property type="match status" value="1"/>
</dbReference>
<dbReference type="EMBL" id="FNGX01000001">
    <property type="protein sequence ID" value="SDL20887.1"/>
    <property type="molecule type" value="Genomic_DNA"/>
</dbReference>
<reference evidence="6 7" key="1">
    <citation type="submission" date="2016-10" db="EMBL/GenBank/DDBJ databases">
        <authorList>
            <person name="de Groot N.N."/>
        </authorList>
    </citation>
    <scope>NUCLEOTIDE SEQUENCE [LARGE SCALE GENOMIC DNA]</scope>
    <source>
        <strain evidence="6 7">Sb09</strain>
    </source>
</reference>
<organism evidence="6 7">
    <name type="scientific">Streptococcus equinus</name>
    <name type="common">Streptococcus bovis</name>
    <dbReference type="NCBI Taxonomy" id="1335"/>
    <lineage>
        <taxon>Bacteria</taxon>
        <taxon>Bacillati</taxon>
        <taxon>Bacillota</taxon>
        <taxon>Bacilli</taxon>
        <taxon>Lactobacillales</taxon>
        <taxon>Streptococcaceae</taxon>
        <taxon>Streptococcus</taxon>
    </lineage>
</organism>
<evidence type="ECO:0000259" key="5">
    <source>
        <dbReference type="Pfam" id="PF01420"/>
    </source>
</evidence>
<dbReference type="Proteomes" id="UP000183162">
    <property type="component" value="Unassembled WGS sequence"/>
</dbReference>
<evidence type="ECO:0000256" key="3">
    <source>
        <dbReference type="ARBA" id="ARBA00023125"/>
    </source>
</evidence>
<keyword evidence="3" id="KW-0238">DNA-binding</keyword>
<evidence type="ECO:0000256" key="2">
    <source>
        <dbReference type="ARBA" id="ARBA00022747"/>
    </source>
</evidence>
<keyword evidence="4" id="KW-0175">Coiled coil</keyword>
<evidence type="ECO:0000256" key="1">
    <source>
        <dbReference type="ARBA" id="ARBA00010923"/>
    </source>
</evidence>
<dbReference type="AlphaFoldDB" id="A0A1G9I6L6"/>
<evidence type="ECO:0000256" key="4">
    <source>
        <dbReference type="SAM" id="Coils"/>
    </source>
</evidence>
<gene>
    <name evidence="6" type="ORF">SAMN05216400_0063</name>
</gene>
<dbReference type="PANTHER" id="PTHR30408">
    <property type="entry name" value="TYPE-1 RESTRICTION ENZYME ECOKI SPECIFICITY PROTEIN"/>
    <property type="match status" value="1"/>
</dbReference>
<evidence type="ECO:0000313" key="7">
    <source>
        <dbReference type="Proteomes" id="UP000183162"/>
    </source>
</evidence>
<dbReference type="SUPFAM" id="SSF116734">
    <property type="entry name" value="DNA methylase specificity domain"/>
    <property type="match status" value="1"/>
</dbReference>
<dbReference type="PANTHER" id="PTHR30408:SF12">
    <property type="entry name" value="TYPE I RESTRICTION ENZYME MJAVIII SPECIFICITY SUBUNIT"/>
    <property type="match status" value="1"/>
</dbReference>
<dbReference type="Pfam" id="PF01420">
    <property type="entry name" value="Methylase_S"/>
    <property type="match status" value="1"/>
</dbReference>
<name>A0A1G9I6L6_STREI</name>
<protein>
    <submittedName>
        <fullName evidence="6">Type I restriction modification DNA specificity domain-containing protein</fullName>
    </submittedName>
</protein>
<dbReference type="RefSeq" id="WP_074565912.1">
    <property type="nucleotide sequence ID" value="NZ_FNGX01000001.1"/>
</dbReference>
<dbReference type="InterPro" id="IPR044946">
    <property type="entry name" value="Restrct_endonuc_typeI_TRD_sf"/>
</dbReference>
<dbReference type="GO" id="GO:0009307">
    <property type="term" value="P:DNA restriction-modification system"/>
    <property type="evidence" value="ECO:0007669"/>
    <property type="project" value="UniProtKB-KW"/>
</dbReference>
<proteinExistence type="inferred from homology"/>